<proteinExistence type="predicted"/>
<sequence>MLCNRTSVLKNNLLRPKPQLKLLEKPKLA</sequence>
<gene>
    <name evidence="1" type="ORF">OCBIM_22013988mg</name>
</gene>
<dbReference type="EMBL" id="KQ428718">
    <property type="protein sequence ID" value="KOF65918.1"/>
    <property type="molecule type" value="Genomic_DNA"/>
</dbReference>
<protein>
    <submittedName>
        <fullName evidence="1">Uncharacterized protein</fullName>
    </submittedName>
</protein>
<organism evidence="1">
    <name type="scientific">Octopus bimaculoides</name>
    <name type="common">California two-spotted octopus</name>
    <dbReference type="NCBI Taxonomy" id="37653"/>
    <lineage>
        <taxon>Eukaryota</taxon>
        <taxon>Metazoa</taxon>
        <taxon>Spiralia</taxon>
        <taxon>Lophotrochozoa</taxon>
        <taxon>Mollusca</taxon>
        <taxon>Cephalopoda</taxon>
        <taxon>Coleoidea</taxon>
        <taxon>Octopodiformes</taxon>
        <taxon>Octopoda</taxon>
        <taxon>Incirrata</taxon>
        <taxon>Octopodidae</taxon>
        <taxon>Octopus</taxon>
    </lineage>
</organism>
<name>A0A0L8FMP4_OCTBM</name>
<reference evidence="1" key="1">
    <citation type="submission" date="2015-07" db="EMBL/GenBank/DDBJ databases">
        <title>MeaNS - Measles Nucleotide Surveillance Program.</title>
        <authorList>
            <person name="Tran T."/>
            <person name="Druce J."/>
        </authorList>
    </citation>
    <scope>NUCLEOTIDE SEQUENCE</scope>
    <source>
        <strain evidence="1">UCB-OBI-ISO-001</strain>
        <tissue evidence="1">Gonad</tissue>
    </source>
</reference>
<accession>A0A0L8FMP4</accession>
<evidence type="ECO:0000313" key="1">
    <source>
        <dbReference type="EMBL" id="KOF65918.1"/>
    </source>
</evidence>
<dbReference type="AlphaFoldDB" id="A0A0L8FMP4"/>